<dbReference type="EMBL" id="JAAWWB010000014">
    <property type="protein sequence ID" value="KAG6767358.1"/>
    <property type="molecule type" value="Genomic_DNA"/>
</dbReference>
<gene>
    <name evidence="1" type="ORF">POTOM_028558</name>
</gene>
<evidence type="ECO:0000313" key="1">
    <source>
        <dbReference type="EMBL" id="KAG6767358.1"/>
    </source>
</evidence>
<dbReference type="AlphaFoldDB" id="A0A8X7ZJB2"/>
<reference evidence="1" key="1">
    <citation type="journal article" date="2020" name="bioRxiv">
        <title>Hybrid origin of Populus tomentosa Carr. identified through genome sequencing and phylogenomic analysis.</title>
        <authorList>
            <person name="An X."/>
            <person name="Gao K."/>
            <person name="Chen Z."/>
            <person name="Li J."/>
            <person name="Yang X."/>
            <person name="Yang X."/>
            <person name="Zhou J."/>
            <person name="Guo T."/>
            <person name="Zhao T."/>
            <person name="Huang S."/>
            <person name="Miao D."/>
            <person name="Khan W.U."/>
            <person name="Rao P."/>
            <person name="Ye M."/>
            <person name="Lei B."/>
            <person name="Liao W."/>
            <person name="Wang J."/>
            <person name="Ji L."/>
            <person name="Li Y."/>
            <person name="Guo B."/>
            <person name="Mustafa N.S."/>
            <person name="Li S."/>
            <person name="Yun Q."/>
            <person name="Keller S.R."/>
            <person name="Mao J."/>
            <person name="Zhang R."/>
            <person name="Strauss S.H."/>
        </authorList>
    </citation>
    <scope>NUCLEOTIDE SEQUENCE</scope>
    <source>
        <strain evidence="1">GM15</strain>
        <tissue evidence="1">Leaf</tissue>
    </source>
</reference>
<keyword evidence="2" id="KW-1185">Reference proteome</keyword>
<proteinExistence type="predicted"/>
<dbReference type="Proteomes" id="UP000886885">
    <property type="component" value="Chromosome 7D"/>
</dbReference>
<protein>
    <submittedName>
        <fullName evidence="1">Uncharacterized protein</fullName>
    </submittedName>
</protein>
<sequence>MQPVVMILDSLVNFYALSSTNVLHLPEQVEGPFLRSSVDKGVTVTCAPFPSRDRISNINSKIKISDFLIIMFHSADKLGQCVSLGFGRLPRNISEDGRSSGGQLVCIVF</sequence>
<organism evidence="1 2">
    <name type="scientific">Populus tomentosa</name>
    <name type="common">Chinese white poplar</name>
    <dbReference type="NCBI Taxonomy" id="118781"/>
    <lineage>
        <taxon>Eukaryota</taxon>
        <taxon>Viridiplantae</taxon>
        <taxon>Streptophyta</taxon>
        <taxon>Embryophyta</taxon>
        <taxon>Tracheophyta</taxon>
        <taxon>Spermatophyta</taxon>
        <taxon>Magnoliopsida</taxon>
        <taxon>eudicotyledons</taxon>
        <taxon>Gunneridae</taxon>
        <taxon>Pentapetalae</taxon>
        <taxon>rosids</taxon>
        <taxon>fabids</taxon>
        <taxon>Malpighiales</taxon>
        <taxon>Salicaceae</taxon>
        <taxon>Saliceae</taxon>
        <taxon>Populus</taxon>
    </lineage>
</organism>
<accession>A0A8X7ZJB2</accession>
<name>A0A8X7ZJB2_POPTO</name>
<comment type="caution">
    <text evidence="1">The sequence shown here is derived from an EMBL/GenBank/DDBJ whole genome shotgun (WGS) entry which is preliminary data.</text>
</comment>
<evidence type="ECO:0000313" key="2">
    <source>
        <dbReference type="Proteomes" id="UP000886885"/>
    </source>
</evidence>